<evidence type="ECO:0000256" key="4">
    <source>
        <dbReference type="ARBA" id="ARBA00022777"/>
    </source>
</evidence>
<dbReference type="SUPFAM" id="SSF142764">
    <property type="entry name" value="YgbK-like"/>
    <property type="match status" value="1"/>
</dbReference>
<reference evidence="10" key="2">
    <citation type="submission" date="2021-04" db="EMBL/GenBank/DDBJ databases">
        <authorList>
            <person name="Gilroy R."/>
        </authorList>
    </citation>
    <scope>NUCLEOTIDE SEQUENCE</scope>
    <source>
        <strain evidence="10">ChiGjej4B4-7305</strain>
    </source>
</reference>
<evidence type="ECO:0000256" key="5">
    <source>
        <dbReference type="ARBA" id="ARBA00022840"/>
    </source>
</evidence>
<evidence type="ECO:0000256" key="6">
    <source>
        <dbReference type="ARBA" id="ARBA00023277"/>
    </source>
</evidence>
<accession>A0A9D2EHS9</accession>
<feature type="compositionally biased region" description="Basic and acidic residues" evidence="7">
    <location>
        <begin position="384"/>
        <end position="394"/>
    </location>
</feature>
<reference evidence="10" key="1">
    <citation type="journal article" date="2021" name="PeerJ">
        <title>Extensive microbial diversity within the chicken gut microbiome revealed by metagenomics and culture.</title>
        <authorList>
            <person name="Gilroy R."/>
            <person name="Ravi A."/>
            <person name="Getino M."/>
            <person name="Pursley I."/>
            <person name="Horton D.L."/>
            <person name="Alikhan N.F."/>
            <person name="Baker D."/>
            <person name="Gharbi K."/>
            <person name="Hall N."/>
            <person name="Watson M."/>
            <person name="Adriaenssens E.M."/>
            <person name="Foster-Nyarko E."/>
            <person name="Jarju S."/>
            <person name="Secka A."/>
            <person name="Antonio M."/>
            <person name="Oren A."/>
            <person name="Chaudhuri R.R."/>
            <person name="La Ragione R."/>
            <person name="Hildebrand F."/>
            <person name="Pallen M.J."/>
        </authorList>
    </citation>
    <scope>NUCLEOTIDE SEQUENCE</scope>
    <source>
        <strain evidence="10">ChiGjej4B4-7305</strain>
    </source>
</reference>
<evidence type="ECO:0000256" key="7">
    <source>
        <dbReference type="SAM" id="MobiDB-lite"/>
    </source>
</evidence>
<dbReference type="InterPro" id="IPR037051">
    <property type="entry name" value="4-carb_acid_sugar_kinase_N_sf"/>
</dbReference>
<proteinExistence type="inferred from homology"/>
<comment type="similarity">
    <text evidence="1">Belongs to the four-carbon acid sugar kinase family.</text>
</comment>
<comment type="caution">
    <text evidence="10">The sequence shown here is derived from an EMBL/GenBank/DDBJ whole genome shotgun (WGS) entry which is preliminary data.</text>
</comment>
<dbReference type="AlphaFoldDB" id="A0A9D2EHS9"/>
<name>A0A9D2EHS9_9MICO</name>
<keyword evidence="5" id="KW-0067">ATP-binding</keyword>
<evidence type="ECO:0000259" key="8">
    <source>
        <dbReference type="Pfam" id="PF07005"/>
    </source>
</evidence>
<evidence type="ECO:0000256" key="1">
    <source>
        <dbReference type="ARBA" id="ARBA00005715"/>
    </source>
</evidence>
<keyword evidence="6" id="KW-0119">Carbohydrate metabolism</keyword>
<dbReference type="EMBL" id="DXBY01000297">
    <property type="protein sequence ID" value="HIZ37502.1"/>
    <property type="molecule type" value="Genomic_DNA"/>
</dbReference>
<protein>
    <submittedName>
        <fullName evidence="10">Four-carbon acid sugar kinase family protein</fullName>
    </submittedName>
</protein>
<dbReference type="InterPro" id="IPR010737">
    <property type="entry name" value="4-carb_acid_sugar_kinase_N"/>
</dbReference>
<evidence type="ECO:0000313" key="11">
    <source>
        <dbReference type="Proteomes" id="UP000824037"/>
    </source>
</evidence>
<dbReference type="Proteomes" id="UP000824037">
    <property type="component" value="Unassembled WGS sequence"/>
</dbReference>
<gene>
    <name evidence="10" type="ORF">H9815_17125</name>
</gene>
<keyword evidence="4 10" id="KW-0418">Kinase</keyword>
<dbReference type="Gene3D" id="3.40.980.20">
    <property type="entry name" value="Four-carbon acid sugar kinase, nucleotide binding domain"/>
    <property type="match status" value="1"/>
</dbReference>
<dbReference type="InterPro" id="IPR042213">
    <property type="entry name" value="NBD_C_sf"/>
</dbReference>
<dbReference type="GO" id="GO:0016301">
    <property type="term" value="F:kinase activity"/>
    <property type="evidence" value="ECO:0007669"/>
    <property type="project" value="UniProtKB-KW"/>
</dbReference>
<evidence type="ECO:0000313" key="10">
    <source>
        <dbReference type="EMBL" id="HIZ37502.1"/>
    </source>
</evidence>
<dbReference type="GO" id="GO:0005524">
    <property type="term" value="F:ATP binding"/>
    <property type="evidence" value="ECO:0007669"/>
    <property type="project" value="UniProtKB-KW"/>
</dbReference>
<keyword evidence="3" id="KW-0547">Nucleotide-binding</keyword>
<evidence type="ECO:0000256" key="3">
    <source>
        <dbReference type="ARBA" id="ARBA00022741"/>
    </source>
</evidence>
<feature type="domain" description="Four-carbon acid sugar kinase N-terminal" evidence="8">
    <location>
        <begin position="5"/>
        <end position="146"/>
    </location>
</feature>
<evidence type="ECO:0000259" key="9">
    <source>
        <dbReference type="Pfam" id="PF17042"/>
    </source>
</evidence>
<feature type="domain" description="Four-carbon acid sugar kinase nucleotide binding" evidence="9">
    <location>
        <begin position="223"/>
        <end position="369"/>
    </location>
</feature>
<dbReference type="Pfam" id="PF07005">
    <property type="entry name" value="SBD_N"/>
    <property type="match status" value="1"/>
</dbReference>
<organism evidence="10 11">
    <name type="scientific">Candidatus Ruania gallistercoris</name>
    <dbReference type="NCBI Taxonomy" id="2838746"/>
    <lineage>
        <taxon>Bacteria</taxon>
        <taxon>Bacillati</taxon>
        <taxon>Actinomycetota</taxon>
        <taxon>Actinomycetes</taxon>
        <taxon>Micrococcales</taxon>
        <taxon>Ruaniaceae</taxon>
        <taxon>Ruania</taxon>
    </lineage>
</organism>
<feature type="region of interest" description="Disordered" evidence="7">
    <location>
        <begin position="369"/>
        <end position="394"/>
    </location>
</feature>
<keyword evidence="2" id="KW-0808">Transferase</keyword>
<sequence>MTFSLVWADDLSGAAEAAQTWQQSTGSSVPIRLGTPDEAPVATAAVWDLDLRHYAEAEVRTRLAPAAARLGRETSVFFKVDSQLRGPVRAYVQELLATGRSVVLSAANPALGRITTAGNHHVPGAAVSPIALHPLFDGLRHQHLARSVYHRLPDLLTEGPPALITADVSSEADLAELAEQCRHGPPTHVAGSAPFLGALTRDATGGPSADSAPGPPGLVPQLLAVIGSTDPAGAAQVEALRSRDPQTTVVTAPVSASGPAVAEAAQLVTRALARGVHTVLLPPAPEPGSYHSEQTMAALAATCHAVLAGGGPAVALYLSGGHTARRLLDRLGWTSLRTVPGARGAVTHLLAPDGRTILTKPGSYGAAGTLLDLTTPAPPDDAPIPDKEPSSGRT</sequence>
<dbReference type="InterPro" id="IPR031475">
    <property type="entry name" value="NBD_C"/>
</dbReference>
<dbReference type="Gene3D" id="3.40.50.10840">
    <property type="entry name" value="Putative sugar-binding, N-terminal domain"/>
    <property type="match status" value="1"/>
</dbReference>
<dbReference type="Pfam" id="PF17042">
    <property type="entry name" value="NBD_C"/>
    <property type="match status" value="1"/>
</dbReference>
<evidence type="ECO:0000256" key="2">
    <source>
        <dbReference type="ARBA" id="ARBA00022679"/>
    </source>
</evidence>